<dbReference type="AlphaFoldDB" id="A0AA38VTK8"/>
<name>A0AA38VTK8_9PEZI</name>
<evidence type="ECO:0000256" key="1">
    <source>
        <dbReference type="SAM" id="MobiDB-lite"/>
    </source>
</evidence>
<comment type="caution">
    <text evidence="2">The sequence shown here is derived from an EMBL/GenBank/DDBJ whole genome shotgun (WGS) entry which is preliminary data.</text>
</comment>
<dbReference type="Proteomes" id="UP001174691">
    <property type="component" value="Unassembled WGS sequence"/>
</dbReference>
<keyword evidence="3" id="KW-1185">Reference proteome</keyword>
<feature type="compositionally biased region" description="Basic residues" evidence="1">
    <location>
        <begin position="243"/>
        <end position="254"/>
    </location>
</feature>
<feature type="region of interest" description="Disordered" evidence="1">
    <location>
        <begin position="229"/>
        <end position="254"/>
    </location>
</feature>
<evidence type="ECO:0000313" key="2">
    <source>
        <dbReference type="EMBL" id="KAJ9150932.1"/>
    </source>
</evidence>
<gene>
    <name evidence="2" type="ORF">NKR19_g5148</name>
</gene>
<reference evidence="2" key="1">
    <citation type="submission" date="2022-07" db="EMBL/GenBank/DDBJ databases">
        <title>Fungi with potential for degradation of polypropylene.</title>
        <authorList>
            <person name="Gostincar C."/>
        </authorList>
    </citation>
    <scope>NUCLEOTIDE SEQUENCE</scope>
    <source>
        <strain evidence="2">EXF-13287</strain>
    </source>
</reference>
<evidence type="ECO:0000313" key="3">
    <source>
        <dbReference type="Proteomes" id="UP001174691"/>
    </source>
</evidence>
<accession>A0AA38VTK8</accession>
<dbReference type="EMBL" id="JANBVN010000068">
    <property type="protein sequence ID" value="KAJ9150932.1"/>
    <property type="molecule type" value="Genomic_DNA"/>
</dbReference>
<sequence>MSSYIKTDKPWNGGHVPTQGVPCPSEATVKFGSGTDDDPHVYWVGDIKSISKKRLNACTDIARKESMARGFRCVVVRQANHDTVFRRDEYGQRVTHRLTGKPESDPADPHITLFLGHSFFDIVLQGHVYVDVDDEQVPVDVMDPEDRKLIHDGKEKVAWEYWGMKGTLGYDEIRVPLHRLSRNQVARDPDAPHPAHGPGPWRRGFNTIVENGGGKNAILRVSLDRNGGAARVDSRAYSGRHALPPHHGNRQSGT</sequence>
<protein>
    <submittedName>
        <fullName evidence="2">Uncharacterized protein</fullName>
    </submittedName>
</protein>
<proteinExistence type="predicted"/>
<organism evidence="2 3">
    <name type="scientific">Coniochaeta hoffmannii</name>
    <dbReference type="NCBI Taxonomy" id="91930"/>
    <lineage>
        <taxon>Eukaryota</taxon>
        <taxon>Fungi</taxon>
        <taxon>Dikarya</taxon>
        <taxon>Ascomycota</taxon>
        <taxon>Pezizomycotina</taxon>
        <taxon>Sordariomycetes</taxon>
        <taxon>Sordariomycetidae</taxon>
        <taxon>Coniochaetales</taxon>
        <taxon>Coniochaetaceae</taxon>
        <taxon>Coniochaeta</taxon>
    </lineage>
</organism>